<comment type="caution">
    <text evidence="5">The sequence shown here is derived from an EMBL/GenBank/DDBJ whole genome shotgun (WGS) entry which is preliminary data.</text>
</comment>
<dbReference type="InterPro" id="IPR001608">
    <property type="entry name" value="Ala_racemase_N"/>
</dbReference>
<dbReference type="InterPro" id="IPR029066">
    <property type="entry name" value="PLP-binding_barrel"/>
</dbReference>
<feature type="domain" description="Alanine racemase N-terminal" evidence="4">
    <location>
        <begin position="7"/>
        <end position="226"/>
    </location>
</feature>
<sequence>MAYITLNTHKLKANFQYLDNLFKSHRIEWSVVVKVFCGNRKFLEAIFRELNLKQVCDSRITNLKIIKSIALEIETVFIKPPPKRMVSRIIEFADISFNTELETIKLLSKAAVLRNKTHKVVIMIEMGELREGVMREQFIDFYEAVFDLPNIAIVGIGTNLTCMSGVLPNQDKLIQLCLYKQLIEARFNKVIPYISGGASVTIPLIEQGLLPLGVNHFRVGETLFLGTDVYNNNPHPELHQDIFKLYAEIIELSEKPLVPNGELGKNLQMQELSIDETLLGTSSFRAIVDIGLLDIDETTIQPVSKDMTIVGVSSDMFVLDLGTNPRGLEVGNLIEFSMNYMGILRIMNSDYVDKRFELSDSKNSVLASK</sequence>
<dbReference type="GO" id="GO:0008784">
    <property type="term" value="F:alanine racemase activity"/>
    <property type="evidence" value="ECO:0007669"/>
    <property type="project" value="TreeGrafter"/>
</dbReference>
<evidence type="ECO:0000256" key="2">
    <source>
        <dbReference type="ARBA" id="ARBA00022898"/>
    </source>
</evidence>
<dbReference type="EMBL" id="VLPL01000003">
    <property type="protein sequence ID" value="TSJ45670.1"/>
    <property type="molecule type" value="Genomic_DNA"/>
</dbReference>
<protein>
    <submittedName>
        <fullName evidence="5">Alanine/ornithine racemase family PLP-dependent enzyme</fullName>
    </submittedName>
</protein>
<gene>
    <name evidence="5" type="ORF">FO442_07935</name>
</gene>
<dbReference type="RefSeq" id="WP_144332625.1">
    <property type="nucleotide sequence ID" value="NZ_VLPL01000003.1"/>
</dbReference>
<dbReference type="InterPro" id="IPR000821">
    <property type="entry name" value="Ala_racemase"/>
</dbReference>
<evidence type="ECO:0000313" key="5">
    <source>
        <dbReference type="EMBL" id="TSJ45670.1"/>
    </source>
</evidence>
<evidence type="ECO:0000256" key="1">
    <source>
        <dbReference type="ARBA" id="ARBA00001933"/>
    </source>
</evidence>
<proteinExistence type="predicted"/>
<reference evidence="5 6" key="1">
    <citation type="submission" date="2019-07" db="EMBL/GenBank/DDBJ databases">
        <authorList>
            <person name="Huq M.A."/>
        </authorList>
    </citation>
    <scope>NUCLEOTIDE SEQUENCE [LARGE SCALE GENOMIC DNA]</scope>
    <source>
        <strain evidence="5 6">MAH-3</strain>
    </source>
</reference>
<evidence type="ECO:0000259" key="4">
    <source>
        <dbReference type="Pfam" id="PF01168"/>
    </source>
</evidence>
<dbReference type="Proteomes" id="UP000316008">
    <property type="component" value="Unassembled WGS sequence"/>
</dbReference>
<dbReference type="AlphaFoldDB" id="A0A556N0F1"/>
<evidence type="ECO:0000313" key="6">
    <source>
        <dbReference type="Proteomes" id="UP000316008"/>
    </source>
</evidence>
<dbReference type="Pfam" id="PF01168">
    <property type="entry name" value="Ala_racemase_N"/>
    <property type="match status" value="1"/>
</dbReference>
<dbReference type="OrthoDB" id="504078at2"/>
<organism evidence="5 6">
    <name type="scientific">Fluviicola chungangensis</name>
    <dbReference type="NCBI Taxonomy" id="2597671"/>
    <lineage>
        <taxon>Bacteria</taxon>
        <taxon>Pseudomonadati</taxon>
        <taxon>Bacteroidota</taxon>
        <taxon>Flavobacteriia</taxon>
        <taxon>Flavobacteriales</taxon>
        <taxon>Crocinitomicaceae</taxon>
        <taxon>Fluviicola</taxon>
    </lineage>
</organism>
<keyword evidence="2" id="KW-0663">Pyridoxal phosphate</keyword>
<evidence type="ECO:0000256" key="3">
    <source>
        <dbReference type="ARBA" id="ARBA00023235"/>
    </source>
</evidence>
<keyword evidence="3" id="KW-0413">Isomerase</keyword>
<accession>A0A556N0F1</accession>
<dbReference type="GO" id="GO:0030170">
    <property type="term" value="F:pyridoxal phosphate binding"/>
    <property type="evidence" value="ECO:0007669"/>
    <property type="project" value="TreeGrafter"/>
</dbReference>
<dbReference type="Gene3D" id="3.20.20.10">
    <property type="entry name" value="Alanine racemase"/>
    <property type="match status" value="1"/>
</dbReference>
<name>A0A556N0F1_9FLAO</name>
<dbReference type="GO" id="GO:0005829">
    <property type="term" value="C:cytosol"/>
    <property type="evidence" value="ECO:0007669"/>
    <property type="project" value="TreeGrafter"/>
</dbReference>
<keyword evidence="6" id="KW-1185">Reference proteome</keyword>
<comment type="cofactor">
    <cofactor evidence="1">
        <name>pyridoxal 5'-phosphate</name>
        <dbReference type="ChEBI" id="CHEBI:597326"/>
    </cofactor>
</comment>
<dbReference type="SUPFAM" id="SSF51419">
    <property type="entry name" value="PLP-binding barrel"/>
    <property type="match status" value="1"/>
</dbReference>
<dbReference type="PANTHER" id="PTHR30511:SF3">
    <property type="entry name" value="LYSINE RACEMASE"/>
    <property type="match status" value="1"/>
</dbReference>
<dbReference type="PANTHER" id="PTHR30511">
    <property type="entry name" value="ALANINE RACEMASE"/>
    <property type="match status" value="1"/>
</dbReference>